<dbReference type="CDD" id="cd00063">
    <property type="entry name" value="FN3"/>
    <property type="match status" value="1"/>
</dbReference>
<dbReference type="Proteomes" id="UP001138802">
    <property type="component" value="Unassembled WGS sequence"/>
</dbReference>
<dbReference type="SUPFAM" id="SSF53649">
    <property type="entry name" value="Alkaline phosphatase-like"/>
    <property type="match status" value="1"/>
</dbReference>
<comment type="caution">
    <text evidence="6">The sequence shown here is derived from an EMBL/GenBank/DDBJ whole genome shotgun (WGS) entry which is preliminary data.</text>
</comment>
<gene>
    <name evidence="6" type="ORF">CKO25_04595</name>
</gene>
<dbReference type="PROSITE" id="PS50853">
    <property type="entry name" value="FN3"/>
    <property type="match status" value="1"/>
</dbReference>
<keyword evidence="2" id="KW-0378">Hydrolase</keyword>
<feature type="region of interest" description="Disordered" evidence="3">
    <location>
        <begin position="512"/>
        <end position="547"/>
    </location>
</feature>
<evidence type="ECO:0000256" key="4">
    <source>
        <dbReference type="SAM" id="Phobius"/>
    </source>
</evidence>
<evidence type="ECO:0000313" key="7">
    <source>
        <dbReference type="Proteomes" id="UP001138802"/>
    </source>
</evidence>
<accession>A0A9X0WFY2</accession>
<evidence type="ECO:0000256" key="3">
    <source>
        <dbReference type="SAM" id="MobiDB-lite"/>
    </source>
</evidence>
<evidence type="ECO:0000259" key="5">
    <source>
        <dbReference type="PROSITE" id="PS50853"/>
    </source>
</evidence>
<keyword evidence="4" id="KW-0472">Membrane</keyword>
<name>A0A9X0WFY2_9GAMM</name>
<organism evidence="6 7">
    <name type="scientific">Thiocapsa imhoffii</name>
    <dbReference type="NCBI Taxonomy" id="382777"/>
    <lineage>
        <taxon>Bacteria</taxon>
        <taxon>Pseudomonadati</taxon>
        <taxon>Pseudomonadota</taxon>
        <taxon>Gammaproteobacteria</taxon>
        <taxon>Chromatiales</taxon>
        <taxon>Chromatiaceae</taxon>
        <taxon>Thiocapsa</taxon>
    </lineage>
</organism>
<dbReference type="EMBL" id="NRSD01000003">
    <property type="protein sequence ID" value="MBK1643947.1"/>
    <property type="molecule type" value="Genomic_DNA"/>
</dbReference>
<keyword evidence="4" id="KW-0812">Transmembrane</keyword>
<dbReference type="RefSeq" id="WP_200386752.1">
    <property type="nucleotide sequence ID" value="NZ_NRSD01000003.1"/>
</dbReference>
<protein>
    <recommendedName>
        <fullName evidence="5">Fibronectin type-III domain-containing protein</fullName>
    </recommendedName>
</protein>
<dbReference type="GO" id="GO:0004065">
    <property type="term" value="F:arylsulfatase activity"/>
    <property type="evidence" value="ECO:0007669"/>
    <property type="project" value="TreeGrafter"/>
</dbReference>
<feature type="transmembrane region" description="Helical" evidence="4">
    <location>
        <begin position="21"/>
        <end position="42"/>
    </location>
</feature>
<dbReference type="AlphaFoldDB" id="A0A9X0WFY2"/>
<dbReference type="Pfam" id="PF00884">
    <property type="entry name" value="Sulfatase"/>
    <property type="match status" value="1"/>
</dbReference>
<dbReference type="InterPro" id="IPR036116">
    <property type="entry name" value="FN3_sf"/>
</dbReference>
<sequence length="889" mass="94051">MTAQPSAQETTGEHLRRRCGAVGLSVVLAIVLLLSFGALVHAGERPNIVFILADDVGLGDLSGYNPNSQVALPTLHQLAADGIRFNDAHTSAAKCAPSRYSIMTGNYQWRGLRNWGQWQYKGGSQILAGQKSLGQILQDAGYTTAVLGKYHLGGDFHLKSGNGLALAQTPDDQVDFSRPMLAGPGQRGFDYSFVALRGIQGSPYAFFENDRMVGSVSDLIHWPVGDYGNTGIEHAGIGLRDWNTREVGPALMSKALQFIDDHVSGRNANKPFFLYLNTQAVHSPLKPPTSLGGRQILGSTGLSPRADLLVEVDVILEQIQAALRRHGLTEETIIIFSSDNGALRGDGELRRGHDSSMGFRGAKGRIYEAGHRVPLVIKWGARGVKGSSRPAGSAVEGLVGVQDLYATLADLVGVRLAPEQGRDSVSILPLLRGTTNRSPRDHMIHQADRTETGAATFLTAYRSGQWKLILDDRDRPIELYDLERDRAERDNLINAAQHATLIERLARDYRSARSASRTMPVGSGGGGGGGGSDGEGPDPQPPAAPSMVTASAISTSRIRLDWRDNSSNETGFRIERRLQGGGWTRIATTTAGVTTFADSGLSAGTSYGYRVQAFNAAGASVFSDEAVVVTEAAPEPEPAQVELSAAILPTARAVAVNQPATVFASLINQGQTTATGCSIALPAGVPARLAYQTTNASNALIGRANNPVDIAPGATQNFVIGITPTREIAGLDIAPVFKCRNSDAVSRLTGLNTLLLSAMRTAPPDLLAVGVTPSADGILRLPRVDGHAAFAVSAINIGSGGRITVSPDDAGRGLPLGLEVCEINVRGEVIECGASLTRWIRPAGIVFYGVFVSGQGRAVALDPGRHRLFLRFAMNETPVGATSVAVTAP</sequence>
<proteinExistence type="inferred from homology"/>
<keyword evidence="7" id="KW-1185">Reference proteome</keyword>
<feature type="compositionally biased region" description="Gly residues" evidence="3">
    <location>
        <begin position="522"/>
        <end position="534"/>
    </location>
</feature>
<dbReference type="InterPro" id="IPR017850">
    <property type="entry name" value="Alkaline_phosphatase_core_sf"/>
</dbReference>
<dbReference type="Gene3D" id="2.60.40.10">
    <property type="entry name" value="Immunoglobulins"/>
    <property type="match status" value="1"/>
</dbReference>
<evidence type="ECO:0000313" key="6">
    <source>
        <dbReference type="EMBL" id="MBK1643947.1"/>
    </source>
</evidence>
<dbReference type="CDD" id="cd16143">
    <property type="entry name" value="ARS_like"/>
    <property type="match status" value="1"/>
</dbReference>
<keyword evidence="4" id="KW-1133">Transmembrane helix</keyword>
<dbReference type="PANTHER" id="PTHR42693">
    <property type="entry name" value="ARYLSULFATASE FAMILY MEMBER"/>
    <property type="match status" value="1"/>
</dbReference>
<dbReference type="Gene3D" id="3.40.720.10">
    <property type="entry name" value="Alkaline Phosphatase, subunit A"/>
    <property type="match status" value="2"/>
</dbReference>
<dbReference type="Pfam" id="PF00041">
    <property type="entry name" value="fn3"/>
    <property type="match status" value="1"/>
</dbReference>
<comment type="similarity">
    <text evidence="1">Belongs to the sulfatase family.</text>
</comment>
<dbReference type="InterPro" id="IPR050738">
    <property type="entry name" value="Sulfatase"/>
</dbReference>
<evidence type="ECO:0000256" key="2">
    <source>
        <dbReference type="ARBA" id="ARBA00022801"/>
    </source>
</evidence>
<dbReference type="InterPro" id="IPR013783">
    <property type="entry name" value="Ig-like_fold"/>
</dbReference>
<dbReference type="InterPro" id="IPR003961">
    <property type="entry name" value="FN3_dom"/>
</dbReference>
<dbReference type="SMART" id="SM00060">
    <property type="entry name" value="FN3"/>
    <property type="match status" value="1"/>
</dbReference>
<dbReference type="PANTHER" id="PTHR42693:SF53">
    <property type="entry name" value="ENDO-4-O-SULFATASE"/>
    <property type="match status" value="1"/>
</dbReference>
<evidence type="ECO:0000256" key="1">
    <source>
        <dbReference type="ARBA" id="ARBA00008779"/>
    </source>
</evidence>
<dbReference type="InterPro" id="IPR000917">
    <property type="entry name" value="Sulfatase_N"/>
</dbReference>
<dbReference type="SUPFAM" id="SSF49265">
    <property type="entry name" value="Fibronectin type III"/>
    <property type="match status" value="1"/>
</dbReference>
<feature type="domain" description="Fibronectin type-III" evidence="5">
    <location>
        <begin position="544"/>
        <end position="633"/>
    </location>
</feature>
<reference evidence="6 7" key="1">
    <citation type="journal article" date="2020" name="Microorganisms">
        <title>Osmotic Adaptation and Compatible Solute Biosynthesis of Phototrophic Bacteria as Revealed from Genome Analyses.</title>
        <authorList>
            <person name="Imhoff J.F."/>
            <person name="Rahn T."/>
            <person name="Kunzel S."/>
            <person name="Keller A."/>
            <person name="Neulinger S.C."/>
        </authorList>
    </citation>
    <scope>NUCLEOTIDE SEQUENCE [LARGE SCALE GENOMIC DNA]</scope>
    <source>
        <strain evidence="6 7">DSM 21303</strain>
    </source>
</reference>